<reference evidence="1 2" key="1">
    <citation type="submission" date="2012-05" db="EMBL/GenBank/DDBJ databases">
        <title>Finished plasmid 1 of genome of Oscillatoria sp. PCC 7112.</title>
        <authorList>
            <consortium name="US DOE Joint Genome Institute"/>
            <person name="Gugger M."/>
            <person name="Coursin T."/>
            <person name="Rippka R."/>
            <person name="Tandeau De Marsac N."/>
            <person name="Huntemann M."/>
            <person name="Wei C.-L."/>
            <person name="Han J."/>
            <person name="Detter J.C."/>
            <person name="Han C."/>
            <person name="Tapia R."/>
            <person name="Davenport K."/>
            <person name="Daligault H."/>
            <person name="Erkkila T."/>
            <person name="Gu W."/>
            <person name="Munk A.C.C."/>
            <person name="Teshima H."/>
            <person name="Xu Y."/>
            <person name="Chain P."/>
            <person name="Chen A."/>
            <person name="Krypides N."/>
            <person name="Mavromatis K."/>
            <person name="Markowitz V."/>
            <person name="Szeto E."/>
            <person name="Ivanova N."/>
            <person name="Mikhailova N."/>
            <person name="Ovchinnikova G."/>
            <person name="Pagani I."/>
            <person name="Pati A."/>
            <person name="Goodwin L."/>
            <person name="Peters L."/>
            <person name="Pitluck S."/>
            <person name="Woyke T."/>
            <person name="Kerfeld C."/>
        </authorList>
    </citation>
    <scope>NUCLEOTIDE SEQUENCE [LARGE SCALE GENOMIC DNA]</scope>
    <source>
        <strain evidence="1 2">PCC 7112</strain>
        <plasmid evidence="1 2">pOSC7112.01</plasmid>
    </source>
</reference>
<dbReference type="KEGG" id="oni:Osc7112_6423"/>
<sequence length="76" mass="8843">MELKVDTIVNPALFEDEDTELVELTIAPEDEDKYPFVRPSSAPADLMDRPGRVIEEWENMDFDERIQADPTYIDRV</sequence>
<accession>K9VR76</accession>
<protein>
    <submittedName>
        <fullName evidence="1">Uncharacterized protein</fullName>
    </submittedName>
</protein>
<dbReference type="EMBL" id="CP003615">
    <property type="protein sequence ID" value="AFZ10573.1"/>
    <property type="molecule type" value="Genomic_DNA"/>
</dbReference>
<proteinExistence type="predicted"/>
<keyword evidence="2" id="KW-1185">Reference proteome</keyword>
<evidence type="ECO:0000313" key="1">
    <source>
        <dbReference type="EMBL" id="AFZ10573.1"/>
    </source>
</evidence>
<dbReference type="AlphaFoldDB" id="K9VR76"/>
<dbReference type="HOGENOM" id="CLU_2650990_0_0_3"/>
<gene>
    <name evidence="1" type="ORF">Osc7112_6423</name>
</gene>
<dbReference type="Proteomes" id="UP000010478">
    <property type="component" value="Plasmid pOSC7112.01"/>
</dbReference>
<geneLocation type="plasmid" evidence="1 2">
    <name>pOSC7112.01</name>
</geneLocation>
<evidence type="ECO:0000313" key="2">
    <source>
        <dbReference type="Proteomes" id="UP000010478"/>
    </source>
</evidence>
<keyword evidence="1" id="KW-0614">Plasmid</keyword>
<name>K9VR76_9CYAN</name>
<organism evidence="1 2">
    <name type="scientific">Phormidium nigroviride PCC 7112</name>
    <dbReference type="NCBI Taxonomy" id="179408"/>
    <lineage>
        <taxon>Bacteria</taxon>
        <taxon>Bacillati</taxon>
        <taxon>Cyanobacteriota</taxon>
        <taxon>Cyanophyceae</taxon>
        <taxon>Oscillatoriophycideae</taxon>
        <taxon>Oscillatoriales</taxon>
        <taxon>Oscillatoriaceae</taxon>
        <taxon>Phormidium</taxon>
    </lineage>
</organism>
<dbReference type="RefSeq" id="WP_015211745.1">
    <property type="nucleotide sequence ID" value="NC_019763.1"/>
</dbReference>